<keyword evidence="1" id="KW-1003">Cell membrane</keyword>
<dbReference type="PANTHER" id="PTHR37011:SF1">
    <property type="entry name" value="POT FAMILY PEPTIDE TRANSPORT PROTEIN"/>
    <property type="match status" value="1"/>
</dbReference>
<organism evidence="9 10">
    <name type="scientific">Alcaligenes xylosoxydans xylosoxydans</name>
    <name type="common">Achromobacter xylosoxidans</name>
    <dbReference type="NCBI Taxonomy" id="85698"/>
    <lineage>
        <taxon>Bacteria</taxon>
        <taxon>Pseudomonadati</taxon>
        <taxon>Pseudomonadota</taxon>
        <taxon>Betaproteobacteria</taxon>
        <taxon>Burkholderiales</taxon>
        <taxon>Alcaligenaceae</taxon>
        <taxon>Achromobacter</taxon>
    </lineage>
</organism>
<evidence type="ECO:0000313" key="9">
    <source>
        <dbReference type="EMBL" id="MCZ8399931.1"/>
    </source>
</evidence>
<dbReference type="InterPro" id="IPR047807">
    <property type="entry name" value="YgdI/YgdR-like_SH3-like"/>
</dbReference>
<evidence type="ECO:0000256" key="2">
    <source>
        <dbReference type="ARBA" id="ARBA00022729"/>
    </source>
</evidence>
<evidence type="ECO:0000256" key="4">
    <source>
        <dbReference type="ARBA" id="ARBA00023139"/>
    </source>
</evidence>
<evidence type="ECO:0000256" key="6">
    <source>
        <dbReference type="SAM" id="MobiDB-lite"/>
    </source>
</evidence>
<dbReference type="Proteomes" id="UP001141992">
    <property type="component" value="Unassembled WGS sequence"/>
</dbReference>
<reference evidence="9" key="1">
    <citation type="submission" date="2022-12" db="EMBL/GenBank/DDBJ databases">
        <authorList>
            <person name="Voronina O.L."/>
            <person name="Kunda M.S."/>
            <person name="Ryzhova N."/>
            <person name="Aksenova E.I."/>
        </authorList>
    </citation>
    <scope>NUCLEOTIDE SEQUENCE</scope>
    <source>
        <strain evidence="9">SCCH136:Ach223948</strain>
    </source>
</reference>
<feature type="signal peptide" evidence="7">
    <location>
        <begin position="1"/>
        <end position="19"/>
    </location>
</feature>
<protein>
    <submittedName>
        <fullName evidence="9">YgdI/YgdR family lipoprotein</fullName>
    </submittedName>
</protein>
<dbReference type="PROSITE" id="PS51257">
    <property type="entry name" value="PROKAR_LIPOPROTEIN"/>
    <property type="match status" value="1"/>
</dbReference>
<sequence>MNLKTMTLALVVTGVGVLAGCSSPSVIQQRDGTSTVTPDEPTYDKKSGMYEYDKDGKKVQINKDDVKSIEEVK</sequence>
<gene>
    <name evidence="9" type="ORF">O9570_00625</name>
</gene>
<keyword evidence="2 7" id="KW-0732">Signal</keyword>
<keyword evidence="4" id="KW-0564">Palmitate</keyword>
<feature type="region of interest" description="Disordered" evidence="6">
    <location>
        <begin position="26"/>
        <end position="50"/>
    </location>
</feature>
<evidence type="ECO:0000256" key="1">
    <source>
        <dbReference type="ARBA" id="ARBA00022475"/>
    </source>
</evidence>
<evidence type="ECO:0000256" key="7">
    <source>
        <dbReference type="SAM" id="SignalP"/>
    </source>
</evidence>
<evidence type="ECO:0000259" key="8">
    <source>
        <dbReference type="Pfam" id="PF06004"/>
    </source>
</evidence>
<dbReference type="GeneID" id="94358842"/>
<evidence type="ECO:0000313" key="10">
    <source>
        <dbReference type="Proteomes" id="UP001141992"/>
    </source>
</evidence>
<dbReference type="AlphaFoldDB" id="A0A0D6GW46"/>
<dbReference type="InterPro" id="IPR010305">
    <property type="entry name" value="YgdI/YgdR-like"/>
</dbReference>
<comment type="caution">
    <text evidence="9">The sequence shown here is derived from an EMBL/GenBank/DDBJ whole genome shotgun (WGS) entry which is preliminary data.</text>
</comment>
<dbReference type="SUPFAM" id="SSF50182">
    <property type="entry name" value="Sm-like ribonucleoproteins"/>
    <property type="match status" value="1"/>
</dbReference>
<evidence type="ECO:0000256" key="5">
    <source>
        <dbReference type="ARBA" id="ARBA00023288"/>
    </source>
</evidence>
<feature type="compositionally biased region" description="Polar residues" evidence="6">
    <location>
        <begin position="26"/>
        <end position="37"/>
    </location>
</feature>
<name>A0A0D6GW46_ALCXX</name>
<dbReference type="EMBL" id="JAPZVI010000001">
    <property type="protein sequence ID" value="MCZ8399931.1"/>
    <property type="molecule type" value="Genomic_DNA"/>
</dbReference>
<dbReference type="Gene3D" id="2.30.30.100">
    <property type="match status" value="1"/>
</dbReference>
<evidence type="ECO:0000256" key="3">
    <source>
        <dbReference type="ARBA" id="ARBA00023136"/>
    </source>
</evidence>
<dbReference type="InterPro" id="IPR010920">
    <property type="entry name" value="LSM_dom_sf"/>
</dbReference>
<dbReference type="PANTHER" id="PTHR37011">
    <property type="entry name" value="POT FAMILY PEPTIDE TRANSPORT PROTEIN-RELATED"/>
    <property type="match status" value="1"/>
</dbReference>
<dbReference type="RefSeq" id="WP_006388435.1">
    <property type="nucleotide sequence ID" value="NZ_CABIYZ010000001.1"/>
</dbReference>
<keyword evidence="3" id="KW-0472">Membrane</keyword>
<dbReference type="NCBIfam" id="NF033216">
    <property type="entry name" value="lipo_YgdI_YgdR"/>
    <property type="match status" value="1"/>
</dbReference>
<dbReference type="eggNOG" id="ENOG5033CTW">
    <property type="taxonomic scope" value="Bacteria"/>
</dbReference>
<dbReference type="Pfam" id="PF06004">
    <property type="entry name" value="DUF903"/>
    <property type="match status" value="1"/>
</dbReference>
<dbReference type="OrthoDB" id="195643at2"/>
<feature type="chain" id="PRO_5015035888" evidence="7">
    <location>
        <begin position="20"/>
        <end position="73"/>
    </location>
</feature>
<accession>A0A0D6GW46</accession>
<feature type="domain" description="Lipoprotein YgdI/YgdR-like SH3-like" evidence="8">
    <location>
        <begin position="24"/>
        <end position="71"/>
    </location>
</feature>
<dbReference type="KEGG" id="axx:ERS451415_01778"/>
<proteinExistence type="predicted"/>
<keyword evidence="5 9" id="KW-0449">Lipoprotein</keyword>